<protein>
    <submittedName>
        <fullName evidence="2">ABC-type phosphate/phosphonate transport system, periplasmic component</fullName>
    </submittedName>
</protein>
<dbReference type="PANTHER" id="PTHR30024:SF17">
    <property type="entry name" value="SOLUTE-BINDING PROTEIN FAMILY 3_N-TERMINAL DOMAIN-CONTAINING PROTEIN"/>
    <property type="match status" value="1"/>
</dbReference>
<proteinExistence type="predicted"/>
<keyword evidence="3" id="KW-1185">Reference proteome</keyword>
<dbReference type="SUPFAM" id="SSF53850">
    <property type="entry name" value="Periplasmic binding protein-like II"/>
    <property type="match status" value="1"/>
</dbReference>
<dbReference type="PANTHER" id="PTHR30024">
    <property type="entry name" value="ALIPHATIC SULFONATES-BINDING PROTEIN-RELATED"/>
    <property type="match status" value="1"/>
</dbReference>
<evidence type="ECO:0000313" key="3">
    <source>
        <dbReference type="Proteomes" id="UP000007058"/>
    </source>
</evidence>
<feature type="signal peptide" evidence="1">
    <location>
        <begin position="1"/>
        <end position="25"/>
    </location>
</feature>
<dbReference type="HOGENOM" id="CLU_051472_7_1_5"/>
<dbReference type="AlphaFoldDB" id="Q2W1L1"/>
<dbReference type="EMBL" id="AP007255">
    <property type="protein sequence ID" value="BAE52264.1"/>
    <property type="molecule type" value="Genomic_DNA"/>
</dbReference>
<gene>
    <name evidence="2" type="ordered locus">amb3460</name>
</gene>
<keyword evidence="1" id="KW-0732">Signal</keyword>
<accession>Q2W1L1</accession>
<dbReference type="Gene3D" id="3.40.190.10">
    <property type="entry name" value="Periplasmic binding protein-like II"/>
    <property type="match status" value="2"/>
</dbReference>
<reference evidence="2 3" key="1">
    <citation type="journal article" date="2005" name="DNA Res.">
        <title>Complete genome sequence of the facultative anaerobic magnetotactic bacterium Magnetospirillum sp. strain AMB-1.</title>
        <authorList>
            <person name="Matsunaga T."/>
            <person name="Okamura Y."/>
            <person name="Fukuda Y."/>
            <person name="Wahyudi A.T."/>
            <person name="Murase Y."/>
            <person name="Takeyama H."/>
        </authorList>
    </citation>
    <scope>NUCLEOTIDE SEQUENCE [LARGE SCALE GENOMIC DNA]</scope>
    <source>
        <strain evidence="3">ATCC 700264 / AMB-1</strain>
    </source>
</reference>
<sequence length="288" mass="31300">MIPGLVRFIAVVFVALLAMPATAMAEGKPSLPIRVGLLPTIATHSLLKLYDPLRQHLQQALGRPVELYTSGSFHAYLDDIAADEFDVLVAAPHFGVIAADRGYVPLSRYKLELTPLIVVPKESALREARQLRGKRVLTADRLTAISVVAETWLFVDYGLRAGVDYDLVEVSSHSTAIRAVAIGDADAAISSGSVMRQIPEDLRERVAFFSSRLSMPHQFILAHPRLGAETVQAIRTALGEFENTDRGRTFFTAGGFKGLVPVSAADMEQARPYANMVKKAGSNSRSSN</sequence>
<organism evidence="2 3">
    <name type="scientific">Paramagnetospirillum magneticum (strain ATCC 700264 / AMB-1)</name>
    <name type="common">Magnetospirillum magneticum</name>
    <dbReference type="NCBI Taxonomy" id="342108"/>
    <lineage>
        <taxon>Bacteria</taxon>
        <taxon>Pseudomonadati</taxon>
        <taxon>Pseudomonadota</taxon>
        <taxon>Alphaproteobacteria</taxon>
        <taxon>Rhodospirillales</taxon>
        <taxon>Magnetospirillaceae</taxon>
        <taxon>Paramagnetospirillum</taxon>
    </lineage>
</organism>
<dbReference type="STRING" id="342108.amb3460"/>
<dbReference type="OrthoDB" id="9179880at2"/>
<evidence type="ECO:0000313" key="2">
    <source>
        <dbReference type="EMBL" id="BAE52264.1"/>
    </source>
</evidence>
<dbReference type="Pfam" id="PF12974">
    <property type="entry name" value="Phosphonate-bd"/>
    <property type="match status" value="1"/>
</dbReference>
<name>Q2W1L1_PARM1</name>
<dbReference type="KEGG" id="mag:amb3460"/>
<evidence type="ECO:0000256" key="1">
    <source>
        <dbReference type="SAM" id="SignalP"/>
    </source>
</evidence>
<feature type="chain" id="PRO_5004217834" evidence="1">
    <location>
        <begin position="26"/>
        <end position="288"/>
    </location>
</feature>
<dbReference type="Proteomes" id="UP000007058">
    <property type="component" value="Chromosome"/>
</dbReference>